<name>A0A5C3FM71_PSEA2</name>
<reference evidence="1" key="1">
    <citation type="submission" date="2018-03" db="EMBL/GenBank/DDBJ databases">
        <authorList>
            <person name="Guldener U."/>
        </authorList>
    </citation>
    <scope>NUCLEOTIDE SEQUENCE [LARGE SCALE GENOMIC DNA]</scope>
    <source>
        <strain evidence="1">ATCC34888</strain>
    </source>
</reference>
<dbReference type="PANTHER" id="PTHR31642">
    <property type="entry name" value="TRICHOTHECENE 3-O-ACETYLTRANSFERASE"/>
    <property type="match status" value="1"/>
</dbReference>
<dbReference type="Proteomes" id="UP000325008">
    <property type="component" value="Unassembled WGS sequence"/>
</dbReference>
<proteinExistence type="predicted"/>
<gene>
    <name evidence="1" type="ORF">PSANT_02982</name>
</gene>
<comment type="caution">
    <text evidence="1">The sequence shown here is derived from an EMBL/GenBank/DDBJ whole genome shotgun (WGS) entry which is preliminary data.</text>
</comment>
<dbReference type="OrthoDB" id="21502at2759"/>
<evidence type="ECO:0000313" key="1">
    <source>
        <dbReference type="EMBL" id="SPO45296.1"/>
    </source>
</evidence>
<evidence type="ECO:0000313" key="2">
    <source>
        <dbReference type="Proteomes" id="UP000325008"/>
    </source>
</evidence>
<protein>
    <submittedName>
        <fullName evidence="1">Probable Acetyltransferase involved in MEL production</fullName>
    </submittedName>
</protein>
<accession>A0A5C3FM71</accession>
<dbReference type="AlphaFoldDB" id="A0A5C3FM71"/>
<dbReference type="InterPro" id="IPR023213">
    <property type="entry name" value="CAT-like_dom_sf"/>
</dbReference>
<dbReference type="EMBL" id="OOIQ01000006">
    <property type="protein sequence ID" value="SPO45296.1"/>
    <property type="molecule type" value="Genomic_DNA"/>
</dbReference>
<dbReference type="Gene3D" id="3.30.559.10">
    <property type="entry name" value="Chloramphenicol acetyltransferase-like domain"/>
    <property type="match status" value="2"/>
</dbReference>
<keyword evidence="2" id="KW-1185">Reference proteome</keyword>
<organism evidence="1 2">
    <name type="scientific">Pseudozyma antarctica</name>
    <name type="common">Yeast</name>
    <name type="synonym">Candida antarctica</name>
    <dbReference type="NCBI Taxonomy" id="84753"/>
    <lineage>
        <taxon>Eukaryota</taxon>
        <taxon>Fungi</taxon>
        <taxon>Dikarya</taxon>
        <taxon>Basidiomycota</taxon>
        <taxon>Ustilaginomycotina</taxon>
        <taxon>Ustilaginomycetes</taxon>
        <taxon>Ustilaginales</taxon>
        <taxon>Ustilaginaceae</taxon>
        <taxon>Moesziomyces</taxon>
    </lineage>
</organism>
<dbReference type="GO" id="GO:0016747">
    <property type="term" value="F:acyltransferase activity, transferring groups other than amino-acyl groups"/>
    <property type="evidence" value="ECO:0007669"/>
    <property type="project" value="TreeGrafter"/>
</dbReference>
<dbReference type="InterPro" id="IPR050317">
    <property type="entry name" value="Plant_Fungal_Acyltransferase"/>
</dbReference>
<sequence length="522" mass="57304">MPATPHMPGYDAVAVPVLDSTLGNTDIMTRISLTFPTQLSIALLQDSWYELVRAWPILAARVRHTPSTPSGLSFLIPQPGKVKELEQRSRTTLKDEEKHIVIVDASSRSIASFHPIAAKAVESSFSRDTVSVGAAPGSADSLKMTCSNATTSLKQLLGADQAYITAQATVWSDATTITLAFSHIAGDAFSVKAIFEAWRRTIESTAPAPLQGIGVDPFIAYLPPHGKKSKSEDTEKEKQAERDVGLPLGFFQYGFIDKVRLAWNLISDIKIKRPEKEFGQYYMYMPAEKVEALMVQARADVDALVSASDDSEKQALDTRISTFNVLLAWLLQNIHAANPKRKRMSTVMTIVNAKTRPPARHDPSDYPPHQLWGGALGVPLEPLASGDYASLPLGQLALHIRTSLTAQIDPENMQANIVTLLRHTLWAKPSGKLVFFARPNHYLSGCTEWRSTRFGEVDFGAAAAPSSSVKPVAIGTDMQIGVSKRNRWVIFGEMGGGVWFSGFMTHKEATHRDGFGRYHHVQ</sequence>
<dbReference type="PANTHER" id="PTHR31642:SF294">
    <property type="entry name" value="ACETYLTRANSFERASE MATC1"/>
    <property type="match status" value="1"/>
</dbReference>